<reference evidence="2 3" key="1">
    <citation type="submission" date="2013-06" db="EMBL/GenBank/DDBJ databases">
        <authorList>
            <person name="Weinstock G."/>
            <person name="Sodergren E."/>
            <person name="Lobos E.A."/>
            <person name="Fulton L."/>
            <person name="Fulton R."/>
            <person name="Courtney L."/>
            <person name="Fronick C."/>
            <person name="O'Laughlin M."/>
            <person name="Godfrey J."/>
            <person name="Wilson R.M."/>
            <person name="Miner T."/>
            <person name="Farmer C."/>
            <person name="Delehaunty K."/>
            <person name="Cordes M."/>
            <person name="Minx P."/>
            <person name="Tomlinson C."/>
            <person name="Chen J."/>
            <person name="Wollam A."/>
            <person name="Pepin K.H."/>
            <person name="Bhonagiri V."/>
            <person name="Zhang X."/>
            <person name="Warren W."/>
            <person name="Mitreva M."/>
            <person name="Mardis E.R."/>
            <person name="Wilson R.K."/>
        </authorList>
    </citation>
    <scope>NUCLEOTIDE SEQUENCE [LARGE SCALE GENOMIC DNA]</scope>
    <source>
        <strain evidence="2 3">F0510</strain>
    </source>
</reference>
<evidence type="ECO:0000256" key="1">
    <source>
        <dbReference type="SAM" id="MobiDB-lite"/>
    </source>
</evidence>
<sequence length="133" mass="14255">MTHTAADVTEAVTSDQLDAYAATSDLKPVGEPDRGGDIPDEVALRAVFTPGTVLCATSSEQGDKTSPSGVACTVYVSSHSTESVHRDIANNRARSSVSHDSVFLSVWRRRVAAVIDTNDLESSHPRCRKSCRH</sequence>
<dbReference type="HOGENOM" id="CLU_1902191_0_0_11"/>
<protein>
    <submittedName>
        <fullName evidence="2">Uncharacterized protein</fullName>
    </submittedName>
</protein>
<organism evidence="2 3">
    <name type="scientific">Actinomyces johnsonii F0510</name>
    <dbReference type="NCBI Taxonomy" id="1227262"/>
    <lineage>
        <taxon>Bacteria</taxon>
        <taxon>Bacillati</taxon>
        <taxon>Actinomycetota</taxon>
        <taxon>Actinomycetes</taxon>
        <taxon>Actinomycetales</taxon>
        <taxon>Actinomycetaceae</taxon>
        <taxon>Actinomyces</taxon>
    </lineage>
</organism>
<evidence type="ECO:0000313" key="3">
    <source>
        <dbReference type="Proteomes" id="UP000016498"/>
    </source>
</evidence>
<evidence type="ECO:0000313" key="2">
    <source>
        <dbReference type="EMBL" id="ERH15711.1"/>
    </source>
</evidence>
<comment type="caution">
    <text evidence="2">The sequence shown here is derived from an EMBL/GenBank/DDBJ whole genome shotgun (WGS) entry which is preliminary data.</text>
</comment>
<dbReference type="AlphaFoldDB" id="U1PZ88"/>
<dbReference type="Proteomes" id="UP000016498">
    <property type="component" value="Unassembled WGS sequence"/>
</dbReference>
<feature type="compositionally biased region" description="Basic and acidic residues" evidence="1">
    <location>
        <begin position="28"/>
        <end position="37"/>
    </location>
</feature>
<feature type="region of interest" description="Disordered" evidence="1">
    <location>
        <begin position="1"/>
        <end position="38"/>
    </location>
</feature>
<name>U1PZ88_9ACTO</name>
<dbReference type="EMBL" id="AWSD01000375">
    <property type="protein sequence ID" value="ERH15711.1"/>
    <property type="molecule type" value="Genomic_DNA"/>
</dbReference>
<proteinExistence type="predicted"/>
<accession>U1PZ88</accession>
<gene>
    <name evidence="2" type="ORF">HMPREF1549_03038</name>
</gene>